<feature type="domain" description="Serine aminopeptidase S33" evidence="2">
    <location>
        <begin position="77"/>
        <end position="335"/>
    </location>
</feature>
<dbReference type="Proteomes" id="UP000332933">
    <property type="component" value="Unassembled WGS sequence"/>
</dbReference>
<feature type="transmembrane region" description="Helical" evidence="1">
    <location>
        <begin position="152"/>
        <end position="173"/>
    </location>
</feature>
<dbReference type="SUPFAM" id="SSF53474">
    <property type="entry name" value="alpha/beta-Hydrolases"/>
    <property type="match status" value="1"/>
</dbReference>
<name>A0A485LR87_9STRA</name>
<evidence type="ECO:0000313" key="4">
    <source>
        <dbReference type="EMBL" id="VFU01121.1"/>
    </source>
</evidence>
<keyword evidence="5" id="KW-1185">Reference proteome</keyword>
<evidence type="ECO:0000256" key="1">
    <source>
        <dbReference type="SAM" id="Phobius"/>
    </source>
</evidence>
<reference evidence="3" key="2">
    <citation type="submission" date="2019-06" db="EMBL/GenBank/DDBJ databases">
        <title>Genomics analysis of Aphanomyces spp. identifies a new class of oomycete effector associated with host adaptation.</title>
        <authorList>
            <person name="Gaulin E."/>
        </authorList>
    </citation>
    <scope>NUCLEOTIDE SEQUENCE</scope>
    <source>
        <strain evidence="3">CBS 578.67</strain>
    </source>
</reference>
<accession>A0A485LR87</accession>
<dbReference type="PANTHER" id="PTHR11614">
    <property type="entry name" value="PHOSPHOLIPASE-RELATED"/>
    <property type="match status" value="1"/>
</dbReference>
<dbReference type="Pfam" id="PF12146">
    <property type="entry name" value="Hydrolase_4"/>
    <property type="match status" value="1"/>
</dbReference>
<dbReference type="InterPro" id="IPR022742">
    <property type="entry name" value="Hydrolase_4"/>
</dbReference>
<feature type="transmembrane region" description="Helical" evidence="1">
    <location>
        <begin position="6"/>
        <end position="25"/>
    </location>
</feature>
<evidence type="ECO:0000259" key="2">
    <source>
        <dbReference type="Pfam" id="PF12146"/>
    </source>
</evidence>
<evidence type="ECO:0000313" key="5">
    <source>
        <dbReference type="Proteomes" id="UP000332933"/>
    </source>
</evidence>
<dbReference type="Gene3D" id="3.40.50.1820">
    <property type="entry name" value="alpha/beta hydrolase"/>
    <property type="match status" value="1"/>
</dbReference>
<dbReference type="InterPro" id="IPR051044">
    <property type="entry name" value="MAG_DAG_Lipase"/>
</dbReference>
<proteinExistence type="predicted"/>
<keyword evidence="1" id="KW-0812">Transmembrane</keyword>
<dbReference type="OrthoDB" id="2498029at2759"/>
<gene>
    <name evidence="4" type="primary">Aste57867_24482</name>
    <name evidence="3" type="ORF">As57867_024405</name>
    <name evidence="4" type="ORF">ASTE57867_24482</name>
</gene>
<organism evidence="4 5">
    <name type="scientific">Aphanomyces stellatus</name>
    <dbReference type="NCBI Taxonomy" id="120398"/>
    <lineage>
        <taxon>Eukaryota</taxon>
        <taxon>Sar</taxon>
        <taxon>Stramenopiles</taxon>
        <taxon>Oomycota</taxon>
        <taxon>Saprolegniomycetes</taxon>
        <taxon>Saprolegniales</taxon>
        <taxon>Verrucalvaceae</taxon>
        <taxon>Aphanomyces</taxon>
    </lineage>
</organism>
<protein>
    <submittedName>
        <fullName evidence="4">Aste57867_24482 protein</fullName>
    </submittedName>
</protein>
<dbReference type="EMBL" id="VJMH01007404">
    <property type="protein sequence ID" value="KAF0683448.1"/>
    <property type="molecule type" value="Genomic_DNA"/>
</dbReference>
<keyword evidence="1" id="KW-1133">Transmembrane helix</keyword>
<sequence>MLVEVIFGTAVAGIACAALALRIFFGPGEEEHKERMDVPHLADEVALEKTFKREIEYIYRDGKRFYTQVWHPKDQSSPKGVVVHLHGMDGHSGRATAHFNALLTHGWVAAAYDQHGFGRSSGRHGYVTSIADLADDALAFLRHLKARFPDRPLFLAGGYVSTLFASSLVDAFFGRSMGGLTAVYAAIKAQSLTEPLVSGLILQAPALHIHADRRPPYVVEQIGRFLHALGPKLPLLAKVDPPPSADGTPLGVLPSQDPLFYHGRLQIGTALAIVNGIEGIASRLQDVTLPLLIQHGDADNVVPVDSSRHLYSVAASTDKTIKTYPQGGHLLWLEPAWISQPFLNDMTAWLNARA</sequence>
<dbReference type="AlphaFoldDB" id="A0A485LR87"/>
<dbReference type="EMBL" id="CAADRA010007430">
    <property type="protein sequence ID" value="VFU01121.1"/>
    <property type="molecule type" value="Genomic_DNA"/>
</dbReference>
<evidence type="ECO:0000313" key="3">
    <source>
        <dbReference type="EMBL" id="KAF0683448.1"/>
    </source>
</evidence>
<keyword evidence="1" id="KW-0472">Membrane</keyword>
<reference evidence="4 5" key="1">
    <citation type="submission" date="2019-03" db="EMBL/GenBank/DDBJ databases">
        <authorList>
            <person name="Gaulin E."/>
            <person name="Dumas B."/>
        </authorList>
    </citation>
    <scope>NUCLEOTIDE SEQUENCE [LARGE SCALE GENOMIC DNA]</scope>
    <source>
        <strain evidence="4">CBS 568.67</strain>
    </source>
</reference>
<dbReference type="InterPro" id="IPR029058">
    <property type="entry name" value="AB_hydrolase_fold"/>
</dbReference>